<evidence type="ECO:0000313" key="2">
    <source>
        <dbReference type="Proteomes" id="UP000682802"/>
    </source>
</evidence>
<protein>
    <submittedName>
        <fullName evidence="1">PorP/SprF family type IX secretion system membrane protein</fullName>
    </submittedName>
</protein>
<dbReference type="NCBIfam" id="TIGR03519">
    <property type="entry name" value="T9SS_PorP_fam"/>
    <property type="match status" value="1"/>
</dbReference>
<dbReference type="Pfam" id="PF11751">
    <property type="entry name" value="PorP_SprF"/>
    <property type="match status" value="1"/>
</dbReference>
<accession>A0ABX8H2I8</accession>
<keyword evidence="2" id="KW-1185">Reference proteome</keyword>
<reference evidence="1 2" key="1">
    <citation type="submission" date="2021-05" db="EMBL/GenBank/DDBJ databases">
        <title>Comparative genomic studies on the polysaccharide-degrading batcterial strains of the Flammeovirga genus.</title>
        <authorList>
            <person name="Zewei F."/>
            <person name="Zheng Z."/>
            <person name="Yu L."/>
            <person name="Ruyue G."/>
            <person name="Yanhong M."/>
            <person name="Yuanyuan C."/>
            <person name="Jingyan G."/>
            <person name="Wenjun H."/>
        </authorList>
    </citation>
    <scope>NUCLEOTIDE SEQUENCE [LARGE SCALE GENOMIC DNA]</scope>
    <source>
        <strain evidence="1 2">YS10</strain>
    </source>
</reference>
<proteinExistence type="predicted"/>
<sequence length="368" mass="42331">MHFLNKNNILDIKNITPCYRWGSILLLFFLCTKNIYAQDSQLSQYYASPLYLNPALVGTSNNGRAFFNYRNQWVNIPSDFATYVFGMDTPLPNKHISIGAQVVKDFIVQNNKSIYNKTIANLTSGYKFNLNRQYVVSFGLQIGFEQLDLNSSSLIFGDQINDNGITSNNTKEKLDRSTSFSPDISAGGTIYSNKLWFGVAFYHINQPTTTRNKANKNIIPMRFSMQSGYRIPLSYRWHNSVANYDDKFLTLMLHYQSQRKNDQLSLGINLDYNPILFGIWYRGLLMKENMNSGQPNHDAIIFKSGVRVKRIVLGYSFDLPIGGLTFSEGNSHEISLQYAFNLFPNHDRNKRQRWKNKFMTDKCPAPII</sequence>
<name>A0ABX8H2I8_9BACT</name>
<gene>
    <name evidence="1" type="ORF">KM029_20780</name>
</gene>
<dbReference type="RefSeq" id="WP_184679449.1">
    <property type="nucleotide sequence ID" value="NZ_CP076129.1"/>
</dbReference>
<evidence type="ECO:0000313" key="1">
    <source>
        <dbReference type="EMBL" id="QWG10120.1"/>
    </source>
</evidence>
<dbReference type="Proteomes" id="UP000682802">
    <property type="component" value="Chromosome 2"/>
</dbReference>
<dbReference type="EMBL" id="CP076129">
    <property type="protein sequence ID" value="QWG10120.1"/>
    <property type="molecule type" value="Genomic_DNA"/>
</dbReference>
<organism evidence="1 2">
    <name type="scientific">Flammeovirga kamogawensis</name>
    <dbReference type="NCBI Taxonomy" id="373891"/>
    <lineage>
        <taxon>Bacteria</taxon>
        <taxon>Pseudomonadati</taxon>
        <taxon>Bacteroidota</taxon>
        <taxon>Cytophagia</taxon>
        <taxon>Cytophagales</taxon>
        <taxon>Flammeovirgaceae</taxon>
        <taxon>Flammeovirga</taxon>
    </lineage>
</organism>
<dbReference type="InterPro" id="IPR019861">
    <property type="entry name" value="PorP/SprF_Bacteroidetes"/>
</dbReference>